<sequence>MKLLNESLEKDEIDIHASDNTVDNCYDVILENEDYTIGNILNSELYTIFYNDLKILDYIGFKKMHPHDSDSILRLSLTDKTKGISTIKTILKSSVEGSIKTLEGIKGGFDGSR</sequence>
<dbReference type="GO" id="GO:0046983">
    <property type="term" value="F:protein dimerization activity"/>
    <property type="evidence" value="ECO:0007669"/>
    <property type="project" value="InterPro"/>
</dbReference>
<organism evidence="3">
    <name type="scientific">viral metagenome</name>
    <dbReference type="NCBI Taxonomy" id="1070528"/>
    <lineage>
        <taxon>unclassified sequences</taxon>
        <taxon>metagenomes</taxon>
        <taxon>organismal metagenomes</taxon>
    </lineage>
</organism>
<reference evidence="3" key="1">
    <citation type="journal article" date="2020" name="Nature">
        <title>Giant virus diversity and host interactions through global metagenomics.</title>
        <authorList>
            <person name="Schulz F."/>
            <person name="Roux S."/>
            <person name="Paez-Espino D."/>
            <person name="Jungbluth S."/>
            <person name="Walsh D.A."/>
            <person name="Denef V.J."/>
            <person name="McMahon K.D."/>
            <person name="Konstantinidis K.T."/>
            <person name="Eloe-Fadrosh E.A."/>
            <person name="Kyrpides N.C."/>
            <person name="Woyke T."/>
        </authorList>
    </citation>
    <scope>NUCLEOTIDE SEQUENCE</scope>
    <source>
        <strain evidence="3">GVMAG-S-3300013014-104</strain>
    </source>
</reference>
<evidence type="ECO:0000256" key="2">
    <source>
        <dbReference type="ARBA" id="ARBA00023163"/>
    </source>
</evidence>
<keyword evidence="1" id="KW-0240">DNA-directed RNA polymerase</keyword>
<evidence type="ECO:0000256" key="1">
    <source>
        <dbReference type="ARBA" id="ARBA00022478"/>
    </source>
</evidence>
<accession>A0A6C0KQJ2</accession>
<dbReference type="GO" id="GO:0000428">
    <property type="term" value="C:DNA-directed RNA polymerase complex"/>
    <property type="evidence" value="ECO:0007669"/>
    <property type="project" value="UniProtKB-KW"/>
</dbReference>
<dbReference type="EMBL" id="MN740943">
    <property type="protein sequence ID" value="QHU18987.1"/>
    <property type="molecule type" value="Genomic_DNA"/>
</dbReference>
<dbReference type="GO" id="GO:0006351">
    <property type="term" value="P:DNA-templated transcription"/>
    <property type="evidence" value="ECO:0007669"/>
    <property type="project" value="InterPro"/>
</dbReference>
<protein>
    <recommendedName>
        <fullName evidence="4">DNA-directed RNA polymerase RBP11-like dimerisation domain-containing protein</fullName>
    </recommendedName>
</protein>
<dbReference type="InterPro" id="IPR036603">
    <property type="entry name" value="RBP11-like"/>
</dbReference>
<proteinExistence type="predicted"/>
<dbReference type="AlphaFoldDB" id="A0A6C0KQJ2"/>
<name>A0A6C0KQJ2_9ZZZZ</name>
<keyword evidence="2" id="KW-0804">Transcription</keyword>
<dbReference type="Gene3D" id="3.30.1360.10">
    <property type="entry name" value="RNA polymerase, RBP11-like subunit"/>
    <property type="match status" value="1"/>
</dbReference>
<evidence type="ECO:0000313" key="3">
    <source>
        <dbReference type="EMBL" id="QHU18987.1"/>
    </source>
</evidence>
<evidence type="ECO:0008006" key="4">
    <source>
        <dbReference type="Google" id="ProtNLM"/>
    </source>
</evidence>
<dbReference type="SUPFAM" id="SSF55257">
    <property type="entry name" value="RBP11-like subunits of RNA polymerase"/>
    <property type="match status" value="1"/>
</dbReference>